<evidence type="ECO:0000313" key="6">
    <source>
        <dbReference type="Proteomes" id="UP001642482"/>
    </source>
</evidence>
<evidence type="ECO:0000256" key="2">
    <source>
        <dbReference type="PROSITE-ProRule" id="PRU00176"/>
    </source>
</evidence>
<accession>A0ABP0BYA0</accession>
<feature type="compositionally biased region" description="Polar residues" evidence="3">
    <location>
        <begin position="286"/>
        <end position="296"/>
    </location>
</feature>
<evidence type="ECO:0000259" key="4">
    <source>
        <dbReference type="PROSITE" id="PS50102"/>
    </source>
</evidence>
<feature type="region of interest" description="Disordered" evidence="3">
    <location>
        <begin position="569"/>
        <end position="603"/>
    </location>
</feature>
<feature type="domain" description="RRM" evidence="4">
    <location>
        <begin position="427"/>
        <end position="504"/>
    </location>
</feature>
<dbReference type="SUPFAM" id="SSF54928">
    <property type="entry name" value="RNA-binding domain, RBD"/>
    <property type="match status" value="2"/>
</dbReference>
<dbReference type="EMBL" id="CAWUHD010000056">
    <property type="protein sequence ID" value="CAK7224709.1"/>
    <property type="molecule type" value="Genomic_DNA"/>
</dbReference>
<feature type="compositionally biased region" description="Polar residues" evidence="3">
    <location>
        <begin position="328"/>
        <end position="341"/>
    </location>
</feature>
<sequence length="603" mass="63402">MLDLNLNSESAPHLGAAFANVPRPPLGASSVTAQNGTMNGGFIPKPIGPPSSNATAFPISIAPTHPHNNGIPVGNSFTVGSSGSSSPNPSVLVRRLPLSTTVDILDAMTLALRDVKSRQLLPESASEDPGYLSAIISFSSPDAATEAKLILNGKLNATKDATMIVEMLDRDILRRSVSDIPPNATPSSSVSSSRGSGRVTAPFSSFDGPATSSAGPYFGNGNSGNLGNPLNLTNSEPVGSYNSYQPFAVQSPIGNHLGDRTRITGKDLINESQYDDETFDLMPSMPYSNSGSSTTARPGDASLNRIPSYPDTGLNAQPRRATEPDFSSMFNNLSLNTTDLPSASMMDPNNSAHSSGNGSANGPMQRSARSTPADSMPGSLPVGMLAGMNGPVVHGHPAMGPFYGRRGQPHQYNLPQANPSDQHPPCNTLYVGNLPVNASEEELKSLFSRQRGFKRLCYRVKHNGPMCFVEFDNITSATKSLLDLYGRPLSTSQKGGIRLSFSKNPLGVRSQNNPNNAANFRIPPPNLGNPGAFAPPPGLAAPPGLGNGHMPAGMGPRPQQHVMAHPSFVSNGYPELTQSPPSAHPANSGAHHHAQYPPFLNGR</sequence>
<dbReference type="InterPro" id="IPR035979">
    <property type="entry name" value="RBD_domain_sf"/>
</dbReference>
<organism evidence="5 6">
    <name type="scientific">Sporothrix eucalyptigena</name>
    <dbReference type="NCBI Taxonomy" id="1812306"/>
    <lineage>
        <taxon>Eukaryota</taxon>
        <taxon>Fungi</taxon>
        <taxon>Dikarya</taxon>
        <taxon>Ascomycota</taxon>
        <taxon>Pezizomycotina</taxon>
        <taxon>Sordariomycetes</taxon>
        <taxon>Sordariomycetidae</taxon>
        <taxon>Ophiostomatales</taxon>
        <taxon>Ophiostomataceae</taxon>
        <taxon>Sporothrix</taxon>
    </lineage>
</organism>
<dbReference type="SMART" id="SM00360">
    <property type="entry name" value="RRM"/>
    <property type="match status" value="1"/>
</dbReference>
<proteinExistence type="predicted"/>
<evidence type="ECO:0000313" key="5">
    <source>
        <dbReference type="EMBL" id="CAK7224709.1"/>
    </source>
</evidence>
<comment type="caution">
    <text evidence="5">The sequence shown here is derived from an EMBL/GenBank/DDBJ whole genome shotgun (WGS) entry which is preliminary data.</text>
</comment>
<feature type="region of interest" description="Disordered" evidence="3">
    <location>
        <begin position="279"/>
        <end position="377"/>
    </location>
</feature>
<dbReference type="Pfam" id="PF00076">
    <property type="entry name" value="RRM_1"/>
    <property type="match status" value="1"/>
</dbReference>
<dbReference type="PROSITE" id="PS50102">
    <property type="entry name" value="RRM"/>
    <property type="match status" value="1"/>
</dbReference>
<dbReference type="InterPro" id="IPR012677">
    <property type="entry name" value="Nucleotide-bd_a/b_plait_sf"/>
</dbReference>
<feature type="compositionally biased region" description="Low complexity" evidence="3">
    <location>
        <begin position="187"/>
        <end position="199"/>
    </location>
</feature>
<dbReference type="InterPro" id="IPR000504">
    <property type="entry name" value="RRM_dom"/>
</dbReference>
<reference evidence="5 6" key="1">
    <citation type="submission" date="2024-01" db="EMBL/GenBank/DDBJ databases">
        <authorList>
            <person name="Allen C."/>
            <person name="Tagirdzhanova G."/>
        </authorList>
    </citation>
    <scope>NUCLEOTIDE SEQUENCE [LARGE SCALE GENOMIC DNA]</scope>
</reference>
<dbReference type="CDD" id="cd12245">
    <property type="entry name" value="RRM_scw1_like"/>
    <property type="match status" value="1"/>
</dbReference>
<keyword evidence="6" id="KW-1185">Reference proteome</keyword>
<feature type="compositionally biased region" description="Low complexity" evidence="3">
    <location>
        <begin position="349"/>
        <end position="362"/>
    </location>
</feature>
<evidence type="ECO:0000256" key="3">
    <source>
        <dbReference type="SAM" id="MobiDB-lite"/>
    </source>
</evidence>
<evidence type="ECO:0000256" key="1">
    <source>
        <dbReference type="ARBA" id="ARBA00022884"/>
    </source>
</evidence>
<protein>
    <submittedName>
        <fullName evidence="5">Cell cycle RNA binding protein whi3</fullName>
    </submittedName>
</protein>
<keyword evidence="1 2" id="KW-0694">RNA-binding</keyword>
<feature type="region of interest" description="Disordered" evidence="3">
    <location>
        <begin position="177"/>
        <end position="207"/>
    </location>
</feature>
<name>A0ABP0BYA0_9PEZI</name>
<dbReference type="PANTHER" id="PTHR10501">
    <property type="entry name" value="U1 SMALL NUCLEAR RIBONUCLEOPROTEIN A/U2 SMALL NUCLEAR RIBONUCLEOPROTEIN B"/>
    <property type="match status" value="1"/>
</dbReference>
<gene>
    <name evidence="5" type="primary">WHI3</name>
    <name evidence="5" type="ORF">SEUCBS140593_005661</name>
</gene>
<dbReference type="Proteomes" id="UP001642482">
    <property type="component" value="Unassembled WGS sequence"/>
</dbReference>
<dbReference type="Gene3D" id="3.30.70.330">
    <property type="match status" value="1"/>
</dbReference>